<feature type="region of interest" description="Disordered" evidence="2">
    <location>
        <begin position="741"/>
        <end position="763"/>
    </location>
</feature>
<dbReference type="InterPro" id="IPR019734">
    <property type="entry name" value="TPR_rpt"/>
</dbReference>
<dbReference type="GO" id="GO:0097730">
    <property type="term" value="C:non-motile cilium"/>
    <property type="evidence" value="ECO:0007669"/>
    <property type="project" value="TreeGrafter"/>
</dbReference>
<accession>A0A1W0WSZ7</accession>
<feature type="region of interest" description="Disordered" evidence="2">
    <location>
        <begin position="71"/>
        <end position="139"/>
    </location>
</feature>
<keyword evidence="4" id="KW-1185">Reference proteome</keyword>
<feature type="compositionally biased region" description="Low complexity" evidence="2">
    <location>
        <begin position="106"/>
        <end position="120"/>
    </location>
</feature>
<dbReference type="EMBL" id="MTYJ01000051">
    <property type="protein sequence ID" value="OQV18273.1"/>
    <property type="molecule type" value="Genomic_DNA"/>
</dbReference>
<dbReference type="SMART" id="SM00028">
    <property type="entry name" value="TPR"/>
    <property type="match status" value="6"/>
</dbReference>
<dbReference type="PANTHER" id="PTHR44117">
    <property type="entry name" value="INTRAFLAGELLAR TRANSPORT PROTEIN 88 HOMOLOG"/>
    <property type="match status" value="1"/>
</dbReference>
<dbReference type="Pfam" id="PF13432">
    <property type="entry name" value="TPR_16"/>
    <property type="match status" value="1"/>
</dbReference>
<dbReference type="GO" id="GO:0097546">
    <property type="term" value="C:ciliary base"/>
    <property type="evidence" value="ECO:0007669"/>
    <property type="project" value="TreeGrafter"/>
</dbReference>
<dbReference type="GO" id="GO:0005814">
    <property type="term" value="C:centriole"/>
    <property type="evidence" value="ECO:0007669"/>
    <property type="project" value="TreeGrafter"/>
</dbReference>
<dbReference type="OrthoDB" id="1926212at2759"/>
<evidence type="ECO:0000256" key="2">
    <source>
        <dbReference type="SAM" id="MobiDB-lite"/>
    </source>
</evidence>
<feature type="compositionally biased region" description="Polar residues" evidence="2">
    <location>
        <begin position="79"/>
        <end position="88"/>
    </location>
</feature>
<evidence type="ECO:0000313" key="4">
    <source>
        <dbReference type="Proteomes" id="UP000192578"/>
    </source>
</evidence>
<dbReference type="GO" id="GO:0042073">
    <property type="term" value="P:intraciliary transport"/>
    <property type="evidence" value="ECO:0007669"/>
    <property type="project" value="TreeGrafter"/>
</dbReference>
<evidence type="ECO:0000256" key="1">
    <source>
        <dbReference type="PROSITE-ProRule" id="PRU00339"/>
    </source>
</evidence>
<feature type="repeat" description="TPR" evidence="1">
    <location>
        <begin position="245"/>
        <end position="278"/>
    </location>
</feature>
<dbReference type="GO" id="GO:0019894">
    <property type="term" value="F:kinesin binding"/>
    <property type="evidence" value="ECO:0007669"/>
    <property type="project" value="TreeGrafter"/>
</dbReference>
<protein>
    <submittedName>
        <fullName evidence="3">Intraflagellar transport protein 88-like protein</fullName>
    </submittedName>
</protein>
<dbReference type="Gene3D" id="1.25.40.10">
    <property type="entry name" value="Tetratricopeptide repeat domain"/>
    <property type="match status" value="2"/>
</dbReference>
<evidence type="ECO:0000313" key="3">
    <source>
        <dbReference type="EMBL" id="OQV18273.1"/>
    </source>
</evidence>
<dbReference type="AlphaFoldDB" id="A0A1W0WSZ7"/>
<proteinExistence type="predicted"/>
<dbReference type="PROSITE" id="PS50005">
    <property type="entry name" value="TPR"/>
    <property type="match status" value="2"/>
</dbReference>
<comment type="caution">
    <text evidence="3">The sequence shown here is derived from an EMBL/GenBank/DDBJ whole genome shotgun (WGS) entry which is preliminary data.</text>
</comment>
<organism evidence="3 4">
    <name type="scientific">Hypsibius exemplaris</name>
    <name type="common">Freshwater tardigrade</name>
    <dbReference type="NCBI Taxonomy" id="2072580"/>
    <lineage>
        <taxon>Eukaryota</taxon>
        <taxon>Metazoa</taxon>
        <taxon>Ecdysozoa</taxon>
        <taxon>Tardigrada</taxon>
        <taxon>Eutardigrada</taxon>
        <taxon>Parachela</taxon>
        <taxon>Hypsibioidea</taxon>
        <taxon>Hypsibiidae</taxon>
        <taxon>Hypsibius</taxon>
    </lineage>
</organism>
<name>A0A1W0WSZ7_HYPEX</name>
<dbReference type="InterPro" id="IPR011990">
    <property type="entry name" value="TPR-like_helical_dom_sf"/>
</dbReference>
<gene>
    <name evidence="3" type="ORF">BV898_07669</name>
</gene>
<feature type="repeat" description="TPR" evidence="1">
    <location>
        <begin position="497"/>
        <end position="530"/>
    </location>
</feature>
<dbReference type="Pfam" id="PF13174">
    <property type="entry name" value="TPR_6"/>
    <property type="match status" value="1"/>
</dbReference>
<dbReference type="GO" id="GO:0036064">
    <property type="term" value="C:ciliary basal body"/>
    <property type="evidence" value="ECO:0007669"/>
    <property type="project" value="TreeGrafter"/>
</dbReference>
<keyword evidence="1" id="KW-0802">TPR repeat</keyword>
<dbReference type="PANTHER" id="PTHR44117:SF1">
    <property type="entry name" value="INTRAFLAGELLAR TRANSPORT PROTEIN 88 HOMOLOG"/>
    <property type="match status" value="1"/>
</dbReference>
<dbReference type="GO" id="GO:1905515">
    <property type="term" value="P:non-motile cilium assembly"/>
    <property type="evidence" value="ECO:0007669"/>
    <property type="project" value="TreeGrafter"/>
</dbReference>
<reference evidence="4" key="1">
    <citation type="submission" date="2017-01" db="EMBL/GenBank/DDBJ databases">
        <title>Comparative genomics of anhydrobiosis in the tardigrade Hypsibius dujardini.</title>
        <authorList>
            <person name="Yoshida Y."/>
            <person name="Koutsovoulos G."/>
            <person name="Laetsch D."/>
            <person name="Stevens L."/>
            <person name="Kumar S."/>
            <person name="Horikawa D."/>
            <person name="Ishino K."/>
            <person name="Komine S."/>
            <person name="Tomita M."/>
            <person name="Blaxter M."/>
            <person name="Arakawa K."/>
        </authorList>
    </citation>
    <scope>NUCLEOTIDE SEQUENCE [LARGE SCALE GENOMIC DNA]</scope>
    <source>
        <strain evidence="4">Z151</strain>
    </source>
</reference>
<dbReference type="Proteomes" id="UP000192578">
    <property type="component" value="Unassembled WGS sequence"/>
</dbReference>
<dbReference type="SUPFAM" id="SSF48452">
    <property type="entry name" value="TPR-like"/>
    <property type="match status" value="1"/>
</dbReference>
<dbReference type="SUPFAM" id="SSF81901">
    <property type="entry name" value="HCP-like"/>
    <property type="match status" value="1"/>
</dbReference>
<sequence length="838" mass="93629">MASKSRVSLRDEFDDLYEGYEDSSVLGAQKDILEDPGLQRAIQSSHGERDRLGTARRNLLSSRLGIQTAKPVPRPIQTPKLTTGNKNSDAYRPASSIRGAGYTAKSGRSSASSGVGSPSGRLSSGTPVMVPTIEPGENDQPARAAINEFRRLEREVQTILDDAAVLVVQNQHAKAIEKMKQSEKMRRKLHEIPDWNPAERKSHLDPLLLKMSWYNAEVLVASHRLDDAMKVYVELRNTVGPDEQLSVLMRIALLHRRRKEYEQALKLLHKLLDDLPTDQSHDRLVVLREAAACHALTGRWDTAYKYCQMILQDTDGPEAAFNSLVCLVALKSDSKRIESAFVKLVSLKADFSATPGDRMDPGVSEEYKEMISHDSLFMWEKQRKQKLELYILNAAQLVANLDSDAISGYEWCIEQAKNAGRTDILSALEIAKANTYLKAENFAKTLEVLMSHDTDEEEPNLRAQSCGMLAFLNFHLGNFKLSKENADKAYEANKLSLQACLNKGCLEYKEDNFSAALQYFQEALILNSADFRASYYAGMTLKALGNYQDALTVFMKLNSVHLNRPTVLYQISQIYQLMEEPAEAFAQLEKIYTLHPREPFILRQLGELADKLGDKGAALWYYNESHRIFPLNVDVLNWLGRFFVASQFPEKAITYFEQASKIDDSVPKWPLLAAGAMRRAGHLTDAYNKYVDIHTAFPDDPDCLKVLVRICQETHAPAAEIAKYQQELDLLLRMRPREVPATAGGRSQLQPQSLGARPPTAAGKNAFGQQSGFSPVLSAARSGLSTANFNLDAEDLEEFNVTKQRPATVRKAGKLAVLEQTSLDDAAVDDILPGMVRK</sequence>